<keyword evidence="6" id="KW-1185">Reference proteome</keyword>
<evidence type="ECO:0000259" key="4">
    <source>
        <dbReference type="PROSITE" id="PS50893"/>
    </source>
</evidence>
<feature type="domain" description="ABC transporter" evidence="4">
    <location>
        <begin position="432"/>
        <end position="711"/>
    </location>
</feature>
<dbReference type="PROSITE" id="PS00211">
    <property type="entry name" value="ABC_TRANSPORTER_1"/>
    <property type="match status" value="1"/>
</dbReference>
<organism evidence="5 6">
    <name type="scientific">Bondarzewia mesenterica</name>
    <dbReference type="NCBI Taxonomy" id="1095465"/>
    <lineage>
        <taxon>Eukaryota</taxon>
        <taxon>Fungi</taxon>
        <taxon>Dikarya</taxon>
        <taxon>Basidiomycota</taxon>
        <taxon>Agaricomycotina</taxon>
        <taxon>Agaricomycetes</taxon>
        <taxon>Russulales</taxon>
        <taxon>Bondarzewiaceae</taxon>
        <taxon>Bondarzewia</taxon>
    </lineage>
</organism>
<dbReference type="Proteomes" id="UP000310158">
    <property type="component" value="Unassembled WGS sequence"/>
</dbReference>
<dbReference type="OrthoDB" id="6500128at2759"/>
<dbReference type="PANTHER" id="PTHR43394">
    <property type="entry name" value="ATP-DEPENDENT PERMEASE MDL1, MITOCHONDRIAL"/>
    <property type="match status" value="1"/>
</dbReference>
<feature type="compositionally biased region" description="Basic residues" evidence="3">
    <location>
        <begin position="1"/>
        <end position="13"/>
    </location>
</feature>
<dbReference type="Gene3D" id="3.40.50.300">
    <property type="entry name" value="P-loop containing nucleotide triphosphate hydrolases"/>
    <property type="match status" value="1"/>
</dbReference>
<dbReference type="SMART" id="SM00382">
    <property type="entry name" value="AAA"/>
    <property type="match status" value="1"/>
</dbReference>
<evidence type="ECO:0000313" key="6">
    <source>
        <dbReference type="Proteomes" id="UP000310158"/>
    </source>
</evidence>
<dbReference type="InterPro" id="IPR003593">
    <property type="entry name" value="AAA+_ATPase"/>
</dbReference>
<reference evidence="5 6" key="1">
    <citation type="submission" date="2019-02" db="EMBL/GenBank/DDBJ databases">
        <title>Genome sequencing of the rare red list fungi Bondarzewia mesenterica.</title>
        <authorList>
            <person name="Buettner E."/>
            <person name="Kellner H."/>
        </authorList>
    </citation>
    <scope>NUCLEOTIDE SEQUENCE [LARGE SCALE GENOMIC DNA]</scope>
    <source>
        <strain evidence="5 6">DSM 108281</strain>
    </source>
</reference>
<evidence type="ECO:0000256" key="2">
    <source>
        <dbReference type="ARBA" id="ARBA00022840"/>
    </source>
</evidence>
<name>A0A4S4LWM9_9AGAM</name>
<dbReference type="PROSITE" id="PS50893">
    <property type="entry name" value="ABC_TRANSPORTER_2"/>
    <property type="match status" value="1"/>
</dbReference>
<dbReference type="SUPFAM" id="SSF52540">
    <property type="entry name" value="P-loop containing nucleoside triphosphate hydrolases"/>
    <property type="match status" value="1"/>
</dbReference>
<dbReference type="Pfam" id="PF00005">
    <property type="entry name" value="ABC_tran"/>
    <property type="match status" value="1"/>
</dbReference>
<comment type="caution">
    <text evidence="5">The sequence shown here is derived from an EMBL/GenBank/DDBJ whole genome shotgun (WGS) entry which is preliminary data.</text>
</comment>
<dbReference type="InterPro" id="IPR003439">
    <property type="entry name" value="ABC_transporter-like_ATP-bd"/>
</dbReference>
<protein>
    <recommendedName>
        <fullName evidence="4">ABC transporter domain-containing protein</fullName>
    </recommendedName>
</protein>
<keyword evidence="2" id="KW-0067">ATP-binding</keyword>
<dbReference type="InterPro" id="IPR017871">
    <property type="entry name" value="ABC_transporter-like_CS"/>
</dbReference>
<dbReference type="GO" id="GO:0005524">
    <property type="term" value="F:ATP binding"/>
    <property type="evidence" value="ECO:0007669"/>
    <property type="project" value="UniProtKB-KW"/>
</dbReference>
<evidence type="ECO:0000256" key="1">
    <source>
        <dbReference type="ARBA" id="ARBA00022741"/>
    </source>
</evidence>
<dbReference type="GO" id="GO:0016887">
    <property type="term" value="F:ATP hydrolysis activity"/>
    <property type="evidence" value="ECO:0007669"/>
    <property type="project" value="InterPro"/>
</dbReference>
<proteinExistence type="predicted"/>
<keyword evidence="1" id="KW-0547">Nucleotide-binding</keyword>
<dbReference type="InterPro" id="IPR027417">
    <property type="entry name" value="P-loop_NTPase"/>
</dbReference>
<accession>A0A4S4LWM9</accession>
<feature type="region of interest" description="Disordered" evidence="3">
    <location>
        <begin position="1"/>
        <end position="23"/>
    </location>
</feature>
<dbReference type="PANTHER" id="PTHR43394:SF1">
    <property type="entry name" value="ATP-BINDING CASSETTE SUB-FAMILY B MEMBER 10, MITOCHONDRIAL"/>
    <property type="match status" value="1"/>
</dbReference>
<gene>
    <name evidence="5" type="ORF">EW146_g3903</name>
</gene>
<dbReference type="EMBL" id="SGPL01000142">
    <property type="protein sequence ID" value="THH16785.1"/>
    <property type="molecule type" value="Genomic_DNA"/>
</dbReference>
<evidence type="ECO:0000313" key="5">
    <source>
        <dbReference type="EMBL" id="THH16785.1"/>
    </source>
</evidence>
<dbReference type="InterPro" id="IPR039421">
    <property type="entry name" value="Type_1_exporter"/>
</dbReference>
<sequence length="717" mass="80416">MSPKGPRRRRAGRRAGNGTFDINDSSKVEHHKIGVWDLYVERKRRKLLAFVPRSWLLNMESYVGVLNDLPYFGRLMKDVGETCWHLLLMYAVVTVLHSLAPALKLWYSGQLLDIVQAAVRDRAVDKQLLFRIAGGHIFASLADRVLFQIQSRLASVLNGRIKRHYSVHIFHAMARLDVPTSEDPVVSEQVDGVLPANRYSIAWSAVTSLMGVISMAITLLSQVTVLISVLREQRDGPMLAILCFSERIFSPFGVKKFMNSSGVWAATASDEDFVKMEGLKRLISNERHRKELVAGNLSDALTNEYRILTDKLGDRAGDFWTLFTDYSSRHQFNLGSLIREPVKALPQIVFTLRAIQYPTSIPVSLASLNLIQQTSSSFSFTISSFLNQVGSISERLASLRQLYEVANIPNRVQDGRVPFPENPQTVHAGVSLEFRHVSFQYAGSEDYALRDVSFKMEPGQLCVIVGANGSGKSTILKLIARIYDPLEGEILLDGRNIKTLRLADLRRALAILFQDYSHFPLSIKDNIALGDPENAADEDKVREAARLGGALEFIERLPEGFDTYLERPVRDLYSALPEGTKTLFGRSVDYGGMRGLMHGDSPNSVVLSGGQMQRLAVSRTFMRSSVSDPKVGLLLFDEPSASLDPTAEHDLFARLRQLRGNKTMVFSTHRFGSLTRHADMILYMNDSIVEEVGTHDELLKREGEYARLWHLQAQAFL</sequence>
<evidence type="ECO:0000256" key="3">
    <source>
        <dbReference type="SAM" id="MobiDB-lite"/>
    </source>
</evidence>
<dbReference type="GO" id="GO:0015421">
    <property type="term" value="F:ABC-type oligopeptide transporter activity"/>
    <property type="evidence" value="ECO:0007669"/>
    <property type="project" value="TreeGrafter"/>
</dbReference>
<dbReference type="AlphaFoldDB" id="A0A4S4LWM9"/>